<keyword evidence="3" id="KW-1185">Reference proteome</keyword>
<keyword evidence="1" id="KW-0812">Transmembrane</keyword>
<keyword evidence="1" id="KW-0472">Membrane</keyword>
<feature type="transmembrane region" description="Helical" evidence="1">
    <location>
        <begin position="139"/>
        <end position="160"/>
    </location>
</feature>
<name>A0A074XLU9_9PEZI</name>
<reference evidence="2 3" key="1">
    <citation type="journal article" date="2014" name="BMC Genomics">
        <title>Genome sequencing of four Aureobasidium pullulans varieties: biotechnological potential, stress tolerance, and description of new species.</title>
        <authorList>
            <person name="Gostin Ar C."/>
            <person name="Ohm R.A."/>
            <person name="Kogej T."/>
            <person name="Sonjak S."/>
            <person name="Turk M."/>
            <person name="Zajc J."/>
            <person name="Zalar P."/>
            <person name="Grube M."/>
            <person name="Sun H."/>
            <person name="Han J."/>
            <person name="Sharma A."/>
            <person name="Chiniquy J."/>
            <person name="Ngan C.Y."/>
            <person name="Lipzen A."/>
            <person name="Barry K."/>
            <person name="Grigoriev I.V."/>
            <person name="Gunde-Cimerman N."/>
        </authorList>
    </citation>
    <scope>NUCLEOTIDE SEQUENCE [LARGE SCALE GENOMIC DNA]</scope>
    <source>
        <strain evidence="2 3">CBS 147.97</strain>
    </source>
</reference>
<dbReference type="EMBL" id="KL584705">
    <property type="protein sequence ID" value="KEQ75536.1"/>
    <property type="molecule type" value="Genomic_DNA"/>
</dbReference>
<dbReference type="InterPro" id="IPR010721">
    <property type="entry name" value="UstE-like"/>
</dbReference>
<evidence type="ECO:0000313" key="3">
    <source>
        <dbReference type="Proteomes" id="UP000027730"/>
    </source>
</evidence>
<organism evidence="2 3">
    <name type="scientific">Aureobasidium namibiae CBS 147.97</name>
    <dbReference type="NCBI Taxonomy" id="1043004"/>
    <lineage>
        <taxon>Eukaryota</taxon>
        <taxon>Fungi</taxon>
        <taxon>Dikarya</taxon>
        <taxon>Ascomycota</taxon>
        <taxon>Pezizomycotina</taxon>
        <taxon>Dothideomycetes</taxon>
        <taxon>Dothideomycetidae</taxon>
        <taxon>Dothideales</taxon>
        <taxon>Saccotheciaceae</taxon>
        <taxon>Aureobasidium</taxon>
    </lineage>
</organism>
<keyword evidence="1" id="KW-1133">Transmembrane helix</keyword>
<gene>
    <name evidence="2" type="ORF">M436DRAFT_41168</name>
</gene>
<evidence type="ECO:0000256" key="1">
    <source>
        <dbReference type="SAM" id="Phobius"/>
    </source>
</evidence>
<feature type="transmembrane region" description="Helical" evidence="1">
    <location>
        <begin position="62"/>
        <end position="80"/>
    </location>
</feature>
<sequence>MFLSGQSYGIFLHFFKPSTGLVNDNRVLQVKGLSILAILISFPSIFTTSLPSAIAHSTNTGLLHLLSWVFLAGSLMLGTWCCEVTGQGNLSVIFGRVTPKEVINTGPYALCRHPVYVSYMLGWVGSLIAMQQEWRHNHAFFGFIRMVAMAVVVIGLIGLYREGAELEERQFMLNEDVVQGENVELGVRRKYESYKSVVGARWVPGII</sequence>
<dbReference type="Pfam" id="PF06966">
    <property type="entry name" value="DUF1295"/>
    <property type="match status" value="1"/>
</dbReference>
<dbReference type="Gene3D" id="1.20.120.1630">
    <property type="match status" value="1"/>
</dbReference>
<dbReference type="AlphaFoldDB" id="A0A074XLU9"/>
<accession>A0A074XLU9</accession>
<evidence type="ECO:0000313" key="2">
    <source>
        <dbReference type="EMBL" id="KEQ75536.1"/>
    </source>
</evidence>
<dbReference type="Proteomes" id="UP000027730">
    <property type="component" value="Unassembled WGS sequence"/>
</dbReference>
<protein>
    <recommendedName>
        <fullName evidence="4">Protein-S-isoprenylcysteine O-methyltransferase</fullName>
    </recommendedName>
</protein>
<dbReference type="GeneID" id="25409512"/>
<dbReference type="OrthoDB" id="422086at2759"/>
<feature type="transmembrane region" description="Helical" evidence="1">
    <location>
        <begin position="32"/>
        <end position="50"/>
    </location>
</feature>
<dbReference type="RefSeq" id="XP_013429474.1">
    <property type="nucleotide sequence ID" value="XM_013574020.1"/>
</dbReference>
<dbReference type="HOGENOM" id="CLU_1326137_0_0_1"/>
<evidence type="ECO:0008006" key="4">
    <source>
        <dbReference type="Google" id="ProtNLM"/>
    </source>
</evidence>
<proteinExistence type="predicted"/>
<dbReference type="STRING" id="1043004.A0A074XLU9"/>